<dbReference type="GO" id="GO:0005524">
    <property type="term" value="F:ATP binding"/>
    <property type="evidence" value="ECO:0007669"/>
    <property type="project" value="UniProtKB-KW"/>
</dbReference>
<evidence type="ECO:0000256" key="9">
    <source>
        <dbReference type="SAM" id="Phobius"/>
    </source>
</evidence>
<dbReference type="GO" id="GO:0034040">
    <property type="term" value="F:ATPase-coupled lipid transmembrane transporter activity"/>
    <property type="evidence" value="ECO:0007669"/>
    <property type="project" value="TreeGrafter"/>
</dbReference>
<dbReference type="InterPro" id="IPR039421">
    <property type="entry name" value="Type_1_exporter"/>
</dbReference>
<dbReference type="SUPFAM" id="SSF52540">
    <property type="entry name" value="P-loop containing nucleoside triphosphate hydrolases"/>
    <property type="match status" value="1"/>
</dbReference>
<keyword evidence="4 9" id="KW-0812">Transmembrane</keyword>
<accession>E1QXA2</accession>
<name>E1QXA2_OLSUV</name>
<dbReference type="FunFam" id="3.40.50.300:FF:000854">
    <property type="entry name" value="Multidrug ABC transporter ATP-binding protein"/>
    <property type="match status" value="1"/>
</dbReference>
<feature type="domain" description="ABC transmembrane type-1" evidence="11">
    <location>
        <begin position="63"/>
        <end position="298"/>
    </location>
</feature>
<dbReference type="SUPFAM" id="SSF90123">
    <property type="entry name" value="ABC transporter transmembrane region"/>
    <property type="match status" value="1"/>
</dbReference>
<dbReference type="InterPro" id="IPR003439">
    <property type="entry name" value="ABC_transporter-like_ATP-bd"/>
</dbReference>
<keyword evidence="5" id="KW-0547">Nucleotide-binding</keyword>
<keyword evidence="6" id="KW-0067">ATP-binding</keyword>
<dbReference type="GO" id="GO:0140359">
    <property type="term" value="F:ABC-type transporter activity"/>
    <property type="evidence" value="ECO:0007669"/>
    <property type="project" value="InterPro"/>
</dbReference>
<keyword evidence="2" id="KW-0813">Transport</keyword>
<dbReference type="GeneID" id="78513043"/>
<dbReference type="SMART" id="SM00382">
    <property type="entry name" value="AAA"/>
    <property type="match status" value="1"/>
</dbReference>
<sequence length="578" mass="62587">MFDRRLLGLAPGAMRHIVATVAWLWVGLAANVVMVYGITVLMASIVSGGETPLAEIPLLLCPALIKVASSRLSSRASFRAARDVKRILRGKVYEKMLRLGPTYLRDVTTAEVVQVSVEGTEQLETYFGKYLPQLLYALLAPVTLFSITAPISVPAAVVLLVFVPLIPLVIMVIQRVAKRLLGSYWDEYAALGDGFLENLQGLTTLKIYQADEARHRQMNEEAERFRVITMKVLRMQLNSIIVMDVIALGGAAAGIGVALLELSTGSVALQGFLMIALLSADFFLPMRQLGSFFHVAMNGMAASRKIFRILDLDEPCEKTLDAVPGDTLSMSDACFSYGDGREVLHGVSMEVPASGVTAIVGGSGCGKSTVAQLFAGLSDAYSGDVRLGGKQVRDIRRESLARTITSVGIGSYLFRGTVRDNLLMASPHASDDALWEALDAVALGAFLRGQRGLDTMLEGEGANLSGGQRQRLAIARALLHESPIYIFDEATSNIDVESEEVVMGVVRELAHERSVIVISHRLANVVDAERIYVLDAGSIVGVGDHDELLAGCPSYARLWRTQRELESYRGEGVHAYGE</sequence>
<feature type="transmembrane region" description="Helical" evidence="9">
    <location>
        <begin position="155"/>
        <end position="173"/>
    </location>
</feature>
<proteinExistence type="predicted"/>
<dbReference type="OrthoDB" id="9806127at2"/>
<dbReference type="GO" id="GO:0016887">
    <property type="term" value="F:ATP hydrolysis activity"/>
    <property type="evidence" value="ECO:0007669"/>
    <property type="project" value="InterPro"/>
</dbReference>
<evidence type="ECO:0000256" key="7">
    <source>
        <dbReference type="ARBA" id="ARBA00022989"/>
    </source>
</evidence>
<dbReference type="STRING" id="633147.Olsu_1659"/>
<dbReference type="KEGG" id="ols:Olsu_1659"/>
<feature type="domain" description="ABC transporter" evidence="10">
    <location>
        <begin position="328"/>
        <end position="561"/>
    </location>
</feature>
<dbReference type="GO" id="GO:0005886">
    <property type="term" value="C:plasma membrane"/>
    <property type="evidence" value="ECO:0007669"/>
    <property type="project" value="UniProtKB-SubCell"/>
</dbReference>
<keyword evidence="13" id="KW-1185">Reference proteome</keyword>
<gene>
    <name evidence="12" type="ordered locus">Olsu_1659</name>
</gene>
<comment type="subcellular location">
    <subcellularLocation>
        <location evidence="1">Cell membrane</location>
        <topology evidence="1">Multi-pass membrane protein</topology>
    </subcellularLocation>
</comment>
<dbReference type="PANTHER" id="PTHR24221">
    <property type="entry name" value="ATP-BINDING CASSETTE SUB-FAMILY B"/>
    <property type="match status" value="1"/>
</dbReference>
<dbReference type="Gene3D" id="1.20.1560.10">
    <property type="entry name" value="ABC transporter type 1, transmembrane domain"/>
    <property type="match status" value="1"/>
</dbReference>
<evidence type="ECO:0000256" key="5">
    <source>
        <dbReference type="ARBA" id="ARBA00022741"/>
    </source>
</evidence>
<dbReference type="InterPro" id="IPR027417">
    <property type="entry name" value="P-loop_NTPase"/>
</dbReference>
<dbReference type="PROSITE" id="PS50929">
    <property type="entry name" value="ABC_TM1F"/>
    <property type="match status" value="1"/>
</dbReference>
<dbReference type="AlphaFoldDB" id="E1QXA2"/>
<dbReference type="Proteomes" id="UP000000333">
    <property type="component" value="Chromosome"/>
</dbReference>
<dbReference type="InterPro" id="IPR017871">
    <property type="entry name" value="ABC_transporter-like_CS"/>
</dbReference>
<dbReference type="CDD" id="cd03228">
    <property type="entry name" value="ABCC_MRP_Like"/>
    <property type="match status" value="1"/>
</dbReference>
<keyword evidence="3" id="KW-1003">Cell membrane</keyword>
<dbReference type="PROSITE" id="PS00211">
    <property type="entry name" value="ABC_TRANSPORTER_1"/>
    <property type="match status" value="1"/>
</dbReference>
<evidence type="ECO:0000256" key="3">
    <source>
        <dbReference type="ARBA" id="ARBA00022475"/>
    </source>
</evidence>
<dbReference type="eggNOG" id="COG4988">
    <property type="taxonomic scope" value="Bacteria"/>
</dbReference>
<dbReference type="PROSITE" id="PS50893">
    <property type="entry name" value="ABC_TRANSPORTER_2"/>
    <property type="match status" value="1"/>
</dbReference>
<dbReference type="Gene3D" id="3.40.50.300">
    <property type="entry name" value="P-loop containing nucleotide triphosphate hydrolases"/>
    <property type="match status" value="1"/>
</dbReference>
<organism evidence="12 13">
    <name type="scientific">Olsenella uli (strain ATCC 49627 / DSM 7084 / CCUG 31166 / CIP 109912 / JCM 12494 / LMG 11480 / NCIMB 702895 / VPI D76D-27C)</name>
    <name type="common">Lactobacillus uli</name>
    <dbReference type="NCBI Taxonomy" id="633147"/>
    <lineage>
        <taxon>Bacteria</taxon>
        <taxon>Bacillati</taxon>
        <taxon>Actinomycetota</taxon>
        <taxon>Coriobacteriia</taxon>
        <taxon>Coriobacteriales</taxon>
        <taxon>Atopobiaceae</taxon>
        <taxon>Olsenella</taxon>
    </lineage>
</organism>
<evidence type="ECO:0000256" key="1">
    <source>
        <dbReference type="ARBA" id="ARBA00004651"/>
    </source>
</evidence>
<dbReference type="InterPro" id="IPR011527">
    <property type="entry name" value="ABC1_TM_dom"/>
</dbReference>
<evidence type="ECO:0000259" key="11">
    <source>
        <dbReference type="PROSITE" id="PS50929"/>
    </source>
</evidence>
<reference evidence="12 13" key="1">
    <citation type="journal article" date="2010" name="Stand. Genomic Sci.">
        <title>Complete genome sequence of Olsenella uli type strain (VPI D76D-27C).</title>
        <authorList>
            <person name="Goker M."/>
            <person name="Held B."/>
            <person name="Lucas S."/>
            <person name="Nolan M."/>
            <person name="Yasawong M."/>
            <person name="Glavina Del Rio T."/>
            <person name="Tice H."/>
            <person name="Cheng J.F."/>
            <person name="Bruce D."/>
            <person name="Detter J.C."/>
            <person name="Tapia R."/>
            <person name="Han C."/>
            <person name="Goodwin L."/>
            <person name="Pitluck S."/>
            <person name="Liolios K."/>
            <person name="Ivanova N."/>
            <person name="Mavromatis K."/>
            <person name="Mikhailova N."/>
            <person name="Pati A."/>
            <person name="Chen A."/>
            <person name="Palaniappan K."/>
            <person name="Land M."/>
            <person name="Hauser L."/>
            <person name="Chang Y.J."/>
            <person name="Jeffries C.D."/>
            <person name="Rohde M."/>
            <person name="Sikorski J."/>
            <person name="Pukall R."/>
            <person name="Woyke T."/>
            <person name="Bristow J."/>
            <person name="Eisen J.A."/>
            <person name="Markowitz V."/>
            <person name="Hugenholtz P."/>
            <person name="Kyrpides N.C."/>
            <person name="Klenk H.P."/>
            <person name="Lapidus A."/>
        </authorList>
    </citation>
    <scope>NUCLEOTIDE SEQUENCE [LARGE SCALE GENOMIC DNA]</scope>
    <source>
        <strain evidence="13">ATCC 49627 / DSM 7084 / CIP 109912 / JCM 12494 / NCIMB 702895 / VPI D76D-27C</strain>
    </source>
</reference>
<evidence type="ECO:0000256" key="2">
    <source>
        <dbReference type="ARBA" id="ARBA00022448"/>
    </source>
</evidence>
<evidence type="ECO:0000313" key="13">
    <source>
        <dbReference type="Proteomes" id="UP000000333"/>
    </source>
</evidence>
<dbReference type="CDD" id="cd18781">
    <property type="entry name" value="ABC_6TM_AarD_CydDC_like"/>
    <property type="match status" value="1"/>
</dbReference>
<feature type="transmembrane region" description="Helical" evidence="9">
    <location>
        <begin position="240"/>
        <end position="260"/>
    </location>
</feature>
<feature type="transmembrane region" description="Helical" evidence="9">
    <location>
        <begin position="21"/>
        <end position="46"/>
    </location>
</feature>
<dbReference type="InterPro" id="IPR036640">
    <property type="entry name" value="ABC1_TM_sf"/>
</dbReference>
<evidence type="ECO:0000256" key="6">
    <source>
        <dbReference type="ARBA" id="ARBA00022840"/>
    </source>
</evidence>
<dbReference type="EMBL" id="CP002106">
    <property type="protein sequence ID" value="ADK68755.1"/>
    <property type="molecule type" value="Genomic_DNA"/>
</dbReference>
<evidence type="ECO:0000259" key="10">
    <source>
        <dbReference type="PROSITE" id="PS50893"/>
    </source>
</evidence>
<dbReference type="Pfam" id="PF00005">
    <property type="entry name" value="ABC_tran"/>
    <property type="match status" value="1"/>
</dbReference>
<protein>
    <submittedName>
        <fullName evidence="12">ABC transporter related protein</fullName>
    </submittedName>
</protein>
<evidence type="ECO:0000313" key="12">
    <source>
        <dbReference type="EMBL" id="ADK68755.1"/>
    </source>
</evidence>
<dbReference type="InterPro" id="IPR003593">
    <property type="entry name" value="AAA+_ATPase"/>
</dbReference>
<keyword evidence="8 9" id="KW-0472">Membrane</keyword>
<dbReference type="RefSeq" id="WP_013252506.1">
    <property type="nucleotide sequence ID" value="NC_014363.1"/>
</dbReference>
<dbReference type="HOGENOM" id="CLU_000604_84_9_11"/>
<keyword evidence="7 9" id="KW-1133">Transmembrane helix</keyword>
<dbReference type="PANTHER" id="PTHR24221:SF654">
    <property type="entry name" value="ATP-BINDING CASSETTE SUB-FAMILY B MEMBER 6"/>
    <property type="match status" value="1"/>
</dbReference>
<dbReference type="Pfam" id="PF00664">
    <property type="entry name" value="ABC_membrane"/>
    <property type="match status" value="1"/>
</dbReference>
<evidence type="ECO:0000256" key="4">
    <source>
        <dbReference type="ARBA" id="ARBA00022692"/>
    </source>
</evidence>
<evidence type="ECO:0000256" key="8">
    <source>
        <dbReference type="ARBA" id="ARBA00023136"/>
    </source>
</evidence>